<evidence type="ECO:0000256" key="5">
    <source>
        <dbReference type="ARBA" id="ARBA00022679"/>
    </source>
</evidence>
<dbReference type="CDD" id="cd13962">
    <property type="entry name" value="PT_UbiA_UBIAD1"/>
    <property type="match status" value="1"/>
</dbReference>
<feature type="transmembrane region" description="Helical" evidence="9">
    <location>
        <begin position="248"/>
        <end position="267"/>
    </location>
</feature>
<dbReference type="GO" id="GO:0009234">
    <property type="term" value="P:menaquinone biosynthetic process"/>
    <property type="evidence" value="ECO:0007669"/>
    <property type="project" value="UniProtKB-KW"/>
</dbReference>
<keyword evidence="8 9" id="KW-0472">Membrane</keyword>
<keyword evidence="6 9" id="KW-0812">Transmembrane</keyword>
<evidence type="ECO:0000256" key="8">
    <source>
        <dbReference type="ARBA" id="ARBA00023136"/>
    </source>
</evidence>
<keyword evidence="7 9" id="KW-1133">Transmembrane helix</keyword>
<comment type="caution">
    <text evidence="10">The sequence shown here is derived from an EMBL/GenBank/DDBJ whole genome shotgun (WGS) entry which is preliminary data.</text>
</comment>
<dbReference type="GO" id="GO:0016020">
    <property type="term" value="C:membrane"/>
    <property type="evidence" value="ECO:0007669"/>
    <property type="project" value="UniProtKB-SubCell"/>
</dbReference>
<gene>
    <name evidence="10" type="ORF">IAC51_04995</name>
</gene>
<dbReference type="PIRSF" id="PIRSF005355">
    <property type="entry name" value="UBIAD1"/>
    <property type="match status" value="1"/>
</dbReference>
<evidence type="ECO:0000313" key="10">
    <source>
        <dbReference type="EMBL" id="MBO8439991.1"/>
    </source>
</evidence>
<keyword evidence="4" id="KW-1003">Cell membrane</keyword>
<comment type="pathway">
    <text evidence="2">Quinol/quinone metabolism; menaquinone biosynthesis.</text>
</comment>
<feature type="transmembrane region" description="Helical" evidence="9">
    <location>
        <begin position="314"/>
        <end position="333"/>
    </location>
</feature>
<feature type="transmembrane region" description="Helical" evidence="9">
    <location>
        <begin position="36"/>
        <end position="55"/>
    </location>
</feature>
<dbReference type="InterPro" id="IPR044878">
    <property type="entry name" value="UbiA_sf"/>
</dbReference>
<evidence type="ECO:0000313" key="11">
    <source>
        <dbReference type="Proteomes" id="UP000712007"/>
    </source>
</evidence>
<evidence type="ECO:0000256" key="6">
    <source>
        <dbReference type="ARBA" id="ARBA00022692"/>
    </source>
</evidence>
<evidence type="ECO:0000256" key="4">
    <source>
        <dbReference type="ARBA" id="ARBA00022475"/>
    </source>
</evidence>
<dbReference type="PANTHER" id="PTHR13929:SF0">
    <property type="entry name" value="UBIA PRENYLTRANSFERASE DOMAIN-CONTAINING PROTEIN 1"/>
    <property type="match status" value="1"/>
</dbReference>
<dbReference type="AlphaFoldDB" id="A0A940DK80"/>
<comment type="subcellular location">
    <subcellularLocation>
        <location evidence="1">Membrane</location>
        <topology evidence="1">Multi-pass membrane protein</topology>
    </subcellularLocation>
</comment>
<sequence>MNKISFWLHNARHISLPQSILPAVLATGMAMQYDTFSWWLALIALFGVACAHLGMNLADDYFDYKVGSGEKRKALASEGMRARVHKYPYLTSGEATLCDLAMAICAFLAAAAAAGVVVVIFRGTTPLIIAIVGCILGISYSGWPFRLSYHGYGELVIGMMFGPLLMTGVQYAACGVMDEKIILVSVAIGLLVTNILYTHSVLDRHADAQMDKLTLARLLKKRNAMLGASAVFCFVPFILMAAGVVFGILHWAYLFTLILLPMAIFLWDSIRKFLYDIPVPLTVRPWMGPMGKFDKYCEAGIGWFMLRWLTARNLISFFALILLIVNIILKITHTLL</sequence>
<dbReference type="Proteomes" id="UP000712007">
    <property type="component" value="Unassembled WGS sequence"/>
</dbReference>
<evidence type="ECO:0000256" key="1">
    <source>
        <dbReference type="ARBA" id="ARBA00004141"/>
    </source>
</evidence>
<dbReference type="EMBL" id="JADIMV010000083">
    <property type="protein sequence ID" value="MBO8439991.1"/>
    <property type="molecule type" value="Genomic_DNA"/>
</dbReference>
<dbReference type="InterPro" id="IPR000537">
    <property type="entry name" value="UbiA_prenyltransferase"/>
</dbReference>
<dbReference type="InterPro" id="IPR026046">
    <property type="entry name" value="UBIAD1"/>
</dbReference>
<protein>
    <submittedName>
        <fullName evidence="10">Prenyltransferase</fullName>
    </submittedName>
</protein>
<evidence type="ECO:0000256" key="7">
    <source>
        <dbReference type="ARBA" id="ARBA00022989"/>
    </source>
</evidence>
<evidence type="ECO:0000256" key="3">
    <source>
        <dbReference type="ARBA" id="ARBA00022428"/>
    </source>
</evidence>
<feature type="transmembrane region" description="Helical" evidence="9">
    <location>
        <begin position="181"/>
        <end position="202"/>
    </location>
</feature>
<accession>A0A940DK80</accession>
<feature type="transmembrane region" description="Helical" evidence="9">
    <location>
        <begin position="223"/>
        <end position="242"/>
    </location>
</feature>
<dbReference type="PANTHER" id="PTHR13929">
    <property type="entry name" value="1,4-DIHYDROXY-2-NAPHTHOATE OCTAPRENYLTRANSFERASE"/>
    <property type="match status" value="1"/>
</dbReference>
<feature type="transmembrane region" description="Helical" evidence="9">
    <location>
        <begin position="100"/>
        <end position="121"/>
    </location>
</feature>
<name>A0A940DK80_9BACT</name>
<dbReference type="GO" id="GO:0004659">
    <property type="term" value="F:prenyltransferase activity"/>
    <property type="evidence" value="ECO:0007669"/>
    <property type="project" value="InterPro"/>
</dbReference>
<keyword evidence="3" id="KW-0474">Menaquinone biosynthesis</keyword>
<reference evidence="10" key="1">
    <citation type="submission" date="2020-10" db="EMBL/GenBank/DDBJ databases">
        <authorList>
            <person name="Gilroy R."/>
        </authorList>
    </citation>
    <scope>NUCLEOTIDE SEQUENCE</scope>
    <source>
        <strain evidence="10">3924</strain>
    </source>
</reference>
<evidence type="ECO:0000256" key="9">
    <source>
        <dbReference type="SAM" id="Phobius"/>
    </source>
</evidence>
<keyword evidence="5" id="KW-0808">Transferase</keyword>
<dbReference type="Pfam" id="PF01040">
    <property type="entry name" value="UbiA"/>
    <property type="match status" value="1"/>
</dbReference>
<evidence type="ECO:0000256" key="2">
    <source>
        <dbReference type="ARBA" id="ARBA00004863"/>
    </source>
</evidence>
<reference evidence="10" key="2">
    <citation type="journal article" date="2021" name="PeerJ">
        <title>Extensive microbial diversity within the chicken gut microbiome revealed by metagenomics and culture.</title>
        <authorList>
            <person name="Gilroy R."/>
            <person name="Ravi A."/>
            <person name="Getino M."/>
            <person name="Pursley I."/>
            <person name="Horton D.L."/>
            <person name="Alikhan N.F."/>
            <person name="Baker D."/>
            <person name="Gharbi K."/>
            <person name="Hall N."/>
            <person name="Watson M."/>
            <person name="Adriaenssens E.M."/>
            <person name="Foster-Nyarko E."/>
            <person name="Jarju S."/>
            <person name="Secka A."/>
            <person name="Antonio M."/>
            <person name="Oren A."/>
            <person name="Chaudhuri R.R."/>
            <person name="La Ragione R."/>
            <person name="Hildebrand F."/>
            <person name="Pallen M.J."/>
        </authorList>
    </citation>
    <scope>NUCLEOTIDE SEQUENCE</scope>
    <source>
        <strain evidence="10">3924</strain>
    </source>
</reference>
<proteinExistence type="predicted"/>
<organism evidence="10 11">
    <name type="scientific">Candidatus Aphodosoma intestinipullorum</name>
    <dbReference type="NCBI Taxonomy" id="2840674"/>
    <lineage>
        <taxon>Bacteria</taxon>
        <taxon>Pseudomonadati</taxon>
        <taxon>Bacteroidota</taxon>
        <taxon>Bacteroidia</taxon>
        <taxon>Bacteroidales</taxon>
        <taxon>Candidatus Aphodosoma</taxon>
    </lineage>
</organism>
<dbReference type="GO" id="GO:0042371">
    <property type="term" value="P:vitamin K biosynthetic process"/>
    <property type="evidence" value="ECO:0007669"/>
    <property type="project" value="TreeGrafter"/>
</dbReference>
<dbReference type="Gene3D" id="1.10.357.140">
    <property type="entry name" value="UbiA prenyltransferase"/>
    <property type="match status" value="1"/>
</dbReference>
<feature type="transmembrane region" description="Helical" evidence="9">
    <location>
        <begin position="127"/>
        <end position="145"/>
    </location>
</feature>